<proteinExistence type="predicted"/>
<reference evidence="1 2" key="1">
    <citation type="submission" date="2018-05" db="EMBL/GenBank/DDBJ databases">
        <title>Genetic diversity of glacier-inhabiting Cryobacterium bacteria in China and description of Cryobacterium mengkeensis sp. nov. and Arthrobacter glacialis sp. nov.</title>
        <authorList>
            <person name="Liu Q."/>
            <person name="Xin Y.-H."/>
        </authorList>
    </citation>
    <scope>NUCLEOTIDE SEQUENCE [LARGE SCALE GENOMIC DNA]</scope>
    <source>
        <strain evidence="1 2">GP3</strain>
    </source>
</reference>
<dbReference type="Proteomes" id="UP000246303">
    <property type="component" value="Unassembled WGS sequence"/>
</dbReference>
<name>A0A2V3DTU2_9MICC</name>
<gene>
    <name evidence="1" type="ORF">CVS29_07055</name>
</gene>
<dbReference type="RefSeq" id="WP_110105614.1">
    <property type="nucleotide sequence ID" value="NZ_JACBZZ010000001.1"/>
</dbReference>
<protein>
    <submittedName>
        <fullName evidence="1">DUF389 domain-containing protein</fullName>
    </submittedName>
</protein>
<keyword evidence="2" id="KW-1185">Reference proteome</keyword>
<accession>A0A2V3DTU2</accession>
<dbReference type="Pfam" id="PF04087">
    <property type="entry name" value="DUF389"/>
    <property type="match status" value="1"/>
</dbReference>
<evidence type="ECO:0000313" key="1">
    <source>
        <dbReference type="EMBL" id="PXA66430.1"/>
    </source>
</evidence>
<sequence>MALQIRIVVPAGTADSVVEIARNHPGVSEISRTEGASLIPEGDVIVLQAVRESVEELLEKLHGLDISHQGSLSITAPELVISERLDQADQAVAGDGADAIIWDEVEKDTNADSKLTWSYLVFLVIAVQLAGIGIVTDSTIAIVGAMVVGPEFGPLAGLALALVDRRWQLARRASVALVIGFPIAMALTALATIVSVQLGLFDPAVVLSKNSATEFIYHPGPYSFIVAVLAGAAGMLSLIGRKSAALVGVFISVTTVPAAGYVAVALVLGEQGRAAGSVLQLLLNVTGIVVSAAAVLFIYRVVRRRRPAPTRYSAAHAAAAARGVGARNPFRR</sequence>
<dbReference type="PANTHER" id="PTHR20992:SF9">
    <property type="entry name" value="AT15442P-RELATED"/>
    <property type="match status" value="1"/>
</dbReference>
<evidence type="ECO:0000313" key="2">
    <source>
        <dbReference type="Proteomes" id="UP000246303"/>
    </source>
</evidence>
<dbReference type="InterPro" id="IPR005240">
    <property type="entry name" value="DUF389"/>
</dbReference>
<comment type="caution">
    <text evidence="1">The sequence shown here is derived from an EMBL/GenBank/DDBJ whole genome shotgun (WGS) entry which is preliminary data.</text>
</comment>
<dbReference type="OrthoDB" id="8061853at2"/>
<organism evidence="1 2">
    <name type="scientific">Arthrobacter psychrochitiniphilus</name>
    <dbReference type="NCBI Taxonomy" id="291045"/>
    <lineage>
        <taxon>Bacteria</taxon>
        <taxon>Bacillati</taxon>
        <taxon>Actinomycetota</taxon>
        <taxon>Actinomycetes</taxon>
        <taxon>Micrococcales</taxon>
        <taxon>Micrococcaceae</taxon>
        <taxon>Arthrobacter</taxon>
    </lineage>
</organism>
<dbReference type="AlphaFoldDB" id="A0A2V3DTU2"/>
<dbReference type="EMBL" id="QHLZ01000003">
    <property type="protein sequence ID" value="PXA66430.1"/>
    <property type="molecule type" value="Genomic_DNA"/>
</dbReference>
<dbReference type="PANTHER" id="PTHR20992">
    <property type="entry name" value="AT15442P-RELATED"/>
    <property type="match status" value="1"/>
</dbReference>